<evidence type="ECO:0000256" key="3">
    <source>
        <dbReference type="ARBA" id="ARBA00022723"/>
    </source>
</evidence>
<evidence type="ECO:0000256" key="4">
    <source>
        <dbReference type="ARBA" id="ARBA00022771"/>
    </source>
</evidence>
<keyword evidence="7 8" id="KW-0694">RNA-binding</keyword>
<dbReference type="InterPro" id="IPR038129">
    <property type="entry name" value="Nanos_sf"/>
</dbReference>
<dbReference type="PROSITE" id="PS51522">
    <property type="entry name" value="ZF_NANOS"/>
    <property type="match status" value="1"/>
</dbReference>
<gene>
    <name evidence="11" type="primary">NANOS2</name>
    <name evidence="11" type="ORF">OS493_025088</name>
</gene>
<dbReference type="PANTHER" id="PTHR12887">
    <property type="entry name" value="NANOS PROTEIN"/>
    <property type="match status" value="1"/>
</dbReference>
<evidence type="ECO:0000256" key="8">
    <source>
        <dbReference type="PROSITE-ProRule" id="PRU00855"/>
    </source>
</evidence>
<keyword evidence="4 8" id="KW-0863">Zinc-finger</keyword>
<comment type="subcellular location">
    <subcellularLocation>
        <location evidence="1">Cytoplasm</location>
    </subcellularLocation>
</comment>
<evidence type="ECO:0000313" key="12">
    <source>
        <dbReference type="Proteomes" id="UP001163046"/>
    </source>
</evidence>
<dbReference type="InterPro" id="IPR024161">
    <property type="entry name" value="Znf_nanos-typ"/>
</dbReference>
<organism evidence="11 12">
    <name type="scientific">Desmophyllum pertusum</name>
    <dbReference type="NCBI Taxonomy" id="174260"/>
    <lineage>
        <taxon>Eukaryota</taxon>
        <taxon>Metazoa</taxon>
        <taxon>Cnidaria</taxon>
        <taxon>Anthozoa</taxon>
        <taxon>Hexacorallia</taxon>
        <taxon>Scleractinia</taxon>
        <taxon>Caryophylliina</taxon>
        <taxon>Caryophylliidae</taxon>
        <taxon>Desmophyllum</taxon>
    </lineage>
</organism>
<dbReference type="InterPro" id="IPR008705">
    <property type="entry name" value="Nanos/Xcar2"/>
</dbReference>
<keyword evidence="5" id="KW-0862">Zinc</keyword>
<dbReference type="Proteomes" id="UP001163046">
    <property type="component" value="Unassembled WGS sequence"/>
</dbReference>
<evidence type="ECO:0000256" key="6">
    <source>
        <dbReference type="ARBA" id="ARBA00022845"/>
    </source>
</evidence>
<dbReference type="GO" id="GO:0003723">
    <property type="term" value="F:RNA binding"/>
    <property type="evidence" value="ECO:0007669"/>
    <property type="project" value="UniProtKB-UniRule"/>
</dbReference>
<evidence type="ECO:0000256" key="2">
    <source>
        <dbReference type="ARBA" id="ARBA00022490"/>
    </source>
</evidence>
<evidence type="ECO:0000259" key="10">
    <source>
        <dbReference type="PROSITE" id="PS51522"/>
    </source>
</evidence>
<feature type="compositionally biased region" description="Low complexity" evidence="9">
    <location>
        <begin position="83"/>
        <end position="97"/>
    </location>
</feature>
<evidence type="ECO:0000256" key="5">
    <source>
        <dbReference type="ARBA" id="ARBA00022833"/>
    </source>
</evidence>
<dbReference type="Pfam" id="PF05741">
    <property type="entry name" value="zf-nanos"/>
    <property type="match status" value="1"/>
</dbReference>
<comment type="caution">
    <text evidence="11">The sequence shown here is derived from an EMBL/GenBank/DDBJ whole genome shotgun (WGS) entry which is preliminary data.</text>
</comment>
<evidence type="ECO:0000256" key="7">
    <source>
        <dbReference type="ARBA" id="ARBA00022884"/>
    </source>
</evidence>
<keyword evidence="6 8" id="KW-0810">Translation regulation</keyword>
<evidence type="ECO:0000256" key="1">
    <source>
        <dbReference type="ARBA" id="ARBA00004496"/>
    </source>
</evidence>
<accession>A0A9X0CDV1</accession>
<sequence length="228" mass="24947">MGDEMLSVFYSGDIFTGHGKISARQVASLKATFDDKSEFRLFRDYFGLIRLVQNAEELEGSAGPGTFDSLYDFTYTKRSRVDSVGSDHSLTSSSSGGNPDIELCGVETSKAPGTSLAPGAPTRNVSKRNSENNSEVANRNRKNRESKKNRNANVCVFCRNNGESKKVYSSHILKDAEGNTTCPILRAYTCPLCKASGDQSHTIKYCPKNKNATKQAQQQQHTAPSQTV</sequence>
<dbReference type="AlphaFoldDB" id="A0A9X0CDV1"/>
<dbReference type="GO" id="GO:0008270">
    <property type="term" value="F:zinc ion binding"/>
    <property type="evidence" value="ECO:0007669"/>
    <property type="project" value="UniProtKB-KW"/>
</dbReference>
<reference evidence="11" key="1">
    <citation type="submission" date="2023-01" db="EMBL/GenBank/DDBJ databases">
        <title>Genome assembly of the deep-sea coral Lophelia pertusa.</title>
        <authorList>
            <person name="Herrera S."/>
            <person name="Cordes E."/>
        </authorList>
    </citation>
    <scope>NUCLEOTIDE SEQUENCE</scope>
    <source>
        <strain evidence="11">USNM1676648</strain>
        <tissue evidence="11">Polyp</tissue>
    </source>
</reference>
<dbReference type="OrthoDB" id="10010129at2759"/>
<keyword evidence="2" id="KW-0963">Cytoplasm</keyword>
<dbReference type="GO" id="GO:0005737">
    <property type="term" value="C:cytoplasm"/>
    <property type="evidence" value="ECO:0007669"/>
    <property type="project" value="UniProtKB-SubCell"/>
</dbReference>
<dbReference type="GO" id="GO:0006417">
    <property type="term" value="P:regulation of translation"/>
    <property type="evidence" value="ECO:0007669"/>
    <property type="project" value="UniProtKB-UniRule"/>
</dbReference>
<proteinExistence type="inferred from homology"/>
<keyword evidence="12" id="KW-1185">Reference proteome</keyword>
<name>A0A9X0CDV1_9CNID</name>
<dbReference type="EMBL" id="MU827797">
    <property type="protein sequence ID" value="KAJ7328208.1"/>
    <property type="molecule type" value="Genomic_DNA"/>
</dbReference>
<keyword evidence="3" id="KW-0479">Metal-binding</keyword>
<protein>
    <submittedName>
        <fullName evidence="11">Cerebellar neuron development</fullName>
    </submittedName>
</protein>
<dbReference type="Gene3D" id="4.10.60.30">
    <property type="entry name" value="Nanos, RNA-binding domain"/>
    <property type="match status" value="1"/>
</dbReference>
<evidence type="ECO:0000313" key="11">
    <source>
        <dbReference type="EMBL" id="KAJ7328208.1"/>
    </source>
</evidence>
<feature type="region of interest" description="Disordered" evidence="9">
    <location>
        <begin position="83"/>
        <end position="147"/>
    </location>
</feature>
<feature type="domain" description="Nanos-type" evidence="10">
    <location>
        <begin position="154"/>
        <end position="208"/>
    </location>
</feature>
<evidence type="ECO:0000256" key="9">
    <source>
        <dbReference type="SAM" id="MobiDB-lite"/>
    </source>
</evidence>
<comment type="similarity">
    <text evidence="8">Belongs to the nanos family.</text>
</comment>